<keyword evidence="6 7" id="KW-0472">Membrane</keyword>
<evidence type="ECO:0000256" key="2">
    <source>
        <dbReference type="ARBA" id="ARBA00022692"/>
    </source>
</evidence>
<dbReference type="GO" id="GO:0016887">
    <property type="term" value="F:ATP hydrolysis activity"/>
    <property type="evidence" value="ECO:0007669"/>
    <property type="project" value="InterPro"/>
</dbReference>
<dbReference type="GO" id="GO:0005524">
    <property type="term" value="F:ATP binding"/>
    <property type="evidence" value="ECO:0007669"/>
    <property type="project" value="UniProtKB-KW"/>
</dbReference>
<evidence type="ECO:0000259" key="9">
    <source>
        <dbReference type="PROSITE" id="PS50929"/>
    </source>
</evidence>
<evidence type="ECO:0000259" key="8">
    <source>
        <dbReference type="PROSITE" id="PS50893"/>
    </source>
</evidence>
<keyword evidence="5 7" id="KW-1133">Transmembrane helix</keyword>
<feature type="domain" description="ABC transporter" evidence="8">
    <location>
        <begin position="337"/>
        <end position="540"/>
    </location>
</feature>
<organism evidence="10 11">
    <name type="scientific">Corynebacterium renale</name>
    <dbReference type="NCBI Taxonomy" id="1724"/>
    <lineage>
        <taxon>Bacteria</taxon>
        <taxon>Bacillati</taxon>
        <taxon>Actinomycetota</taxon>
        <taxon>Actinomycetes</taxon>
        <taxon>Mycobacteriales</taxon>
        <taxon>Corynebacteriaceae</taxon>
        <taxon>Corynebacterium</taxon>
    </lineage>
</organism>
<feature type="domain" description="ABC transmembrane type-1" evidence="9">
    <location>
        <begin position="28"/>
        <end position="311"/>
    </location>
</feature>
<dbReference type="InterPro" id="IPR017871">
    <property type="entry name" value="ABC_transporter-like_CS"/>
</dbReference>
<dbReference type="PROSITE" id="PS00211">
    <property type="entry name" value="ABC_TRANSPORTER_1"/>
    <property type="match status" value="1"/>
</dbReference>
<keyword evidence="2 7" id="KW-0812">Transmembrane</keyword>
<evidence type="ECO:0000256" key="3">
    <source>
        <dbReference type="ARBA" id="ARBA00022741"/>
    </source>
</evidence>
<dbReference type="GO" id="GO:0015421">
    <property type="term" value="F:ABC-type oligopeptide transporter activity"/>
    <property type="evidence" value="ECO:0007669"/>
    <property type="project" value="TreeGrafter"/>
</dbReference>
<dbReference type="Gene3D" id="3.40.50.300">
    <property type="entry name" value="P-loop containing nucleotide triphosphate hydrolases"/>
    <property type="match status" value="1"/>
</dbReference>
<dbReference type="InterPro" id="IPR027417">
    <property type="entry name" value="P-loop_NTPase"/>
</dbReference>
<feature type="transmembrane region" description="Helical" evidence="7">
    <location>
        <begin position="24"/>
        <end position="49"/>
    </location>
</feature>
<dbReference type="PROSITE" id="PS50929">
    <property type="entry name" value="ABC_TM1F"/>
    <property type="match status" value="1"/>
</dbReference>
<dbReference type="GO" id="GO:0045454">
    <property type="term" value="P:cell redox homeostasis"/>
    <property type="evidence" value="ECO:0007669"/>
    <property type="project" value="InterPro"/>
</dbReference>
<dbReference type="PROSITE" id="PS50893">
    <property type="entry name" value="ABC_TRANSPORTER_2"/>
    <property type="match status" value="1"/>
</dbReference>
<sequence>MSLASDIKAVRDARPLTGLRYSELTIPVLVGALTMLSSISLTVVSGWLITKAWEQPFVMDITVAVTAVRTLGISRAIFRYLERLASHDLALNSARRTRENAYQAMATDAAHTTMALKKGALLTRLGSDIDEVADVIVRAIVPAGTAVVTAIAAVVFAAFLSVPAAIVLAIGLLFASVVPPWLTARAVQVSEKKRAQAVEKYTTAVDHVLSNSPTLRMRGLMPEALQRAHSAATEQAEADDAGAHAQAWGSATAMWAHGVTVIGMVVLTGWLYLSGDVQTHSPQWLGMLVLLALAAFEATTGLPNAAVTVTRAAGAARRLAGFNRETTPSGNRMRTVSEAPDLVTRDLVVGFDSDVASWDIDLPFGTRKEIVAPSGYGKTTLLLTLAGLLPARSGQVLIDGHPVDTYSEESLRNSIAFSPEDAHIFATTVRDNLALGASNATDEQMYEVLNAVGLDEWVRQLPHDLSTILASGADALSGGQRRRLLLARMLLTEAPVLLLDEPTEHLDLESEAAMRDLLNSPSLPGARAQRTVVIVRHPRTR</sequence>
<comment type="caution">
    <text evidence="10">The sequence shown here is derived from an EMBL/GenBank/DDBJ whole genome shotgun (WGS) entry which is preliminary data.</text>
</comment>
<dbReference type="GO" id="GO:0034775">
    <property type="term" value="P:glutathione transmembrane transport"/>
    <property type="evidence" value="ECO:0007669"/>
    <property type="project" value="InterPro"/>
</dbReference>
<dbReference type="InterPro" id="IPR003593">
    <property type="entry name" value="AAA+_ATPase"/>
</dbReference>
<feature type="transmembrane region" description="Helical" evidence="7">
    <location>
        <begin position="254"/>
        <end position="273"/>
    </location>
</feature>
<proteinExistence type="predicted"/>
<evidence type="ECO:0000256" key="7">
    <source>
        <dbReference type="SAM" id="Phobius"/>
    </source>
</evidence>
<keyword evidence="4 10" id="KW-0067">ATP-binding</keyword>
<dbReference type="Proteomes" id="UP000221653">
    <property type="component" value="Unassembled WGS sequence"/>
</dbReference>
<evidence type="ECO:0000256" key="1">
    <source>
        <dbReference type="ARBA" id="ARBA00004651"/>
    </source>
</evidence>
<evidence type="ECO:0000313" key="10">
    <source>
        <dbReference type="EMBL" id="PFG28957.1"/>
    </source>
</evidence>
<dbReference type="InterPro" id="IPR039421">
    <property type="entry name" value="Type_1_exporter"/>
</dbReference>
<dbReference type="PANTHER" id="PTHR43394">
    <property type="entry name" value="ATP-DEPENDENT PERMEASE MDL1, MITOCHONDRIAL"/>
    <property type="match status" value="1"/>
</dbReference>
<keyword evidence="3" id="KW-0547">Nucleotide-binding</keyword>
<dbReference type="InterPro" id="IPR011527">
    <property type="entry name" value="ABC1_TM_dom"/>
</dbReference>
<dbReference type="OrthoDB" id="3237158at2"/>
<evidence type="ECO:0000256" key="5">
    <source>
        <dbReference type="ARBA" id="ARBA00022989"/>
    </source>
</evidence>
<dbReference type="Gene3D" id="1.20.1560.10">
    <property type="entry name" value="ABC transporter type 1, transmembrane domain"/>
    <property type="match status" value="1"/>
</dbReference>
<dbReference type="InterPro" id="IPR036640">
    <property type="entry name" value="ABC1_TM_sf"/>
</dbReference>
<dbReference type="NCBIfam" id="TIGR02868">
    <property type="entry name" value="CydC"/>
    <property type="match status" value="1"/>
</dbReference>
<dbReference type="EMBL" id="PDJF01000001">
    <property type="protein sequence ID" value="PFG28957.1"/>
    <property type="molecule type" value="Genomic_DNA"/>
</dbReference>
<dbReference type="RefSeq" id="WP_098389301.1">
    <property type="nucleotide sequence ID" value="NZ_LS483464.1"/>
</dbReference>
<accession>A0A2A9DQB5</accession>
<dbReference type="Pfam" id="PF00664">
    <property type="entry name" value="ABC_membrane"/>
    <property type="match status" value="1"/>
</dbReference>
<feature type="transmembrane region" description="Helical" evidence="7">
    <location>
        <begin position="165"/>
        <end position="184"/>
    </location>
</feature>
<name>A0A2A9DQB5_9CORY</name>
<dbReference type="InterPro" id="IPR014223">
    <property type="entry name" value="ABC_CydC/D"/>
</dbReference>
<protein>
    <submittedName>
        <fullName evidence="10">ATP-binding cassette subfamily C protein CydC</fullName>
    </submittedName>
</protein>
<evidence type="ECO:0000256" key="4">
    <source>
        <dbReference type="ARBA" id="ARBA00022840"/>
    </source>
</evidence>
<dbReference type="GO" id="GO:0005886">
    <property type="term" value="C:plasma membrane"/>
    <property type="evidence" value="ECO:0007669"/>
    <property type="project" value="UniProtKB-SubCell"/>
</dbReference>
<dbReference type="PANTHER" id="PTHR43394:SF1">
    <property type="entry name" value="ATP-BINDING CASSETTE SUB-FAMILY B MEMBER 10, MITOCHONDRIAL"/>
    <property type="match status" value="1"/>
</dbReference>
<feature type="transmembrane region" description="Helical" evidence="7">
    <location>
        <begin position="285"/>
        <end position="309"/>
    </location>
</feature>
<keyword evidence="11" id="KW-1185">Reference proteome</keyword>
<evidence type="ECO:0000313" key="11">
    <source>
        <dbReference type="Proteomes" id="UP000221653"/>
    </source>
</evidence>
<dbReference type="InterPro" id="IPR003439">
    <property type="entry name" value="ABC_transporter-like_ATP-bd"/>
</dbReference>
<dbReference type="SUPFAM" id="SSF52540">
    <property type="entry name" value="P-loop containing nucleoside triphosphate hydrolases"/>
    <property type="match status" value="1"/>
</dbReference>
<evidence type="ECO:0000256" key="6">
    <source>
        <dbReference type="ARBA" id="ARBA00023136"/>
    </source>
</evidence>
<dbReference type="SUPFAM" id="SSF90123">
    <property type="entry name" value="ABC transporter transmembrane region"/>
    <property type="match status" value="1"/>
</dbReference>
<feature type="transmembrane region" description="Helical" evidence="7">
    <location>
        <begin position="135"/>
        <end position="159"/>
    </location>
</feature>
<reference evidence="10 11" key="1">
    <citation type="submission" date="2017-10" db="EMBL/GenBank/DDBJ databases">
        <title>Sequencing the genomes of 1000 actinobacteria strains.</title>
        <authorList>
            <person name="Klenk H.-P."/>
        </authorList>
    </citation>
    <scope>NUCLEOTIDE SEQUENCE [LARGE SCALE GENOMIC DNA]</scope>
    <source>
        <strain evidence="10 11">DSM 20688</strain>
    </source>
</reference>
<dbReference type="Pfam" id="PF00005">
    <property type="entry name" value="ABC_tran"/>
    <property type="match status" value="1"/>
</dbReference>
<dbReference type="AlphaFoldDB" id="A0A2A9DQB5"/>
<dbReference type="SMART" id="SM00382">
    <property type="entry name" value="AAA"/>
    <property type="match status" value="1"/>
</dbReference>
<gene>
    <name evidence="10" type="ORF">ATK06_2087</name>
</gene>
<comment type="subcellular location">
    <subcellularLocation>
        <location evidence="1">Cell membrane</location>
        <topology evidence="1">Multi-pass membrane protein</topology>
    </subcellularLocation>
</comment>
<dbReference type="STRING" id="1724.GCA_001044175_02058"/>